<feature type="domain" description="Ketoreductase" evidence="5">
    <location>
        <begin position="32"/>
        <end position="224"/>
    </location>
</feature>
<comment type="caution">
    <text evidence="6">The sequence shown here is derived from an EMBL/GenBank/DDBJ whole genome shotgun (WGS) entry which is preliminary data.</text>
</comment>
<evidence type="ECO:0000256" key="4">
    <source>
        <dbReference type="SAM" id="MobiDB-lite"/>
    </source>
</evidence>
<dbReference type="InterPro" id="IPR002347">
    <property type="entry name" value="SDR_fam"/>
</dbReference>
<dbReference type="InterPro" id="IPR036291">
    <property type="entry name" value="NAD(P)-bd_dom_sf"/>
</dbReference>
<accession>A0A5C4JJF9</accession>
<proteinExistence type="inferred from homology"/>
<dbReference type="PRINTS" id="PR00081">
    <property type="entry name" value="GDHRDH"/>
</dbReference>
<keyword evidence="2" id="KW-0560">Oxidoreductase</keyword>
<dbReference type="InterPro" id="IPR057326">
    <property type="entry name" value="KR_dom"/>
</dbReference>
<dbReference type="PRINTS" id="PR00080">
    <property type="entry name" value="SDRFAMILY"/>
</dbReference>
<name>A0A5C4JJF9_9ACTN</name>
<dbReference type="Proteomes" id="UP000309174">
    <property type="component" value="Unassembled WGS sequence"/>
</dbReference>
<evidence type="ECO:0000256" key="1">
    <source>
        <dbReference type="ARBA" id="ARBA00006484"/>
    </source>
</evidence>
<dbReference type="InterPro" id="IPR020904">
    <property type="entry name" value="Sc_DH/Rdtase_CS"/>
</dbReference>
<dbReference type="Gene3D" id="3.40.50.720">
    <property type="entry name" value="NAD(P)-binding Rossmann-like Domain"/>
    <property type="match status" value="1"/>
</dbReference>
<comment type="similarity">
    <text evidence="1 3">Belongs to the short-chain dehydrogenases/reductases (SDR) family.</text>
</comment>
<protein>
    <submittedName>
        <fullName evidence="6">SDR family oxidoreductase</fullName>
    </submittedName>
</protein>
<evidence type="ECO:0000313" key="7">
    <source>
        <dbReference type="Proteomes" id="UP000309174"/>
    </source>
</evidence>
<dbReference type="PROSITE" id="PS00061">
    <property type="entry name" value="ADH_SHORT"/>
    <property type="match status" value="1"/>
</dbReference>
<reference evidence="6 7" key="1">
    <citation type="submission" date="2019-05" db="EMBL/GenBank/DDBJ databases">
        <title>Draft genome sequence of Actinomadura sp. 14C53.</title>
        <authorList>
            <person name="Saricaoglu S."/>
            <person name="Isik K."/>
        </authorList>
    </citation>
    <scope>NUCLEOTIDE SEQUENCE [LARGE SCALE GENOMIC DNA]</scope>
    <source>
        <strain evidence="6 7">14C53</strain>
    </source>
</reference>
<gene>
    <name evidence="6" type="ORF">ETD83_02575</name>
</gene>
<dbReference type="FunFam" id="3.40.50.720:FF:000047">
    <property type="entry name" value="NADP-dependent L-serine/L-allo-threonine dehydrogenase"/>
    <property type="match status" value="1"/>
</dbReference>
<evidence type="ECO:0000256" key="3">
    <source>
        <dbReference type="RuleBase" id="RU000363"/>
    </source>
</evidence>
<feature type="region of interest" description="Disordered" evidence="4">
    <location>
        <begin position="1"/>
        <end position="22"/>
    </location>
</feature>
<dbReference type="SMART" id="SM00822">
    <property type="entry name" value="PKS_KR"/>
    <property type="match status" value="1"/>
</dbReference>
<dbReference type="GO" id="GO:0016616">
    <property type="term" value="F:oxidoreductase activity, acting on the CH-OH group of donors, NAD or NADP as acceptor"/>
    <property type="evidence" value="ECO:0007669"/>
    <property type="project" value="UniProtKB-ARBA"/>
</dbReference>
<dbReference type="PANTHER" id="PTHR42901:SF1">
    <property type="entry name" value="ALCOHOL DEHYDROGENASE"/>
    <property type="match status" value="1"/>
</dbReference>
<keyword evidence="7" id="KW-1185">Reference proteome</keyword>
<dbReference type="SUPFAM" id="SSF51735">
    <property type="entry name" value="NAD(P)-binding Rossmann-fold domains"/>
    <property type="match status" value="1"/>
</dbReference>
<organism evidence="6 7">
    <name type="scientific">Actinomadura soli</name>
    <dbReference type="NCBI Taxonomy" id="2508997"/>
    <lineage>
        <taxon>Bacteria</taxon>
        <taxon>Bacillati</taxon>
        <taxon>Actinomycetota</taxon>
        <taxon>Actinomycetes</taxon>
        <taxon>Streptosporangiales</taxon>
        <taxon>Thermomonosporaceae</taxon>
        <taxon>Actinomadura</taxon>
    </lineage>
</organism>
<evidence type="ECO:0000259" key="5">
    <source>
        <dbReference type="SMART" id="SM00822"/>
    </source>
</evidence>
<dbReference type="PANTHER" id="PTHR42901">
    <property type="entry name" value="ALCOHOL DEHYDROGENASE"/>
    <property type="match status" value="1"/>
</dbReference>
<dbReference type="AlphaFoldDB" id="A0A5C4JJF9"/>
<evidence type="ECO:0000313" key="6">
    <source>
        <dbReference type="EMBL" id="TMR06919.1"/>
    </source>
</evidence>
<dbReference type="EMBL" id="VCKW01000007">
    <property type="protein sequence ID" value="TMR06919.1"/>
    <property type="molecule type" value="Genomic_DNA"/>
</dbReference>
<evidence type="ECO:0000256" key="2">
    <source>
        <dbReference type="ARBA" id="ARBA00023002"/>
    </source>
</evidence>
<sequence length="279" mass="28749">MAGAPPAPRPARRASRGAGPVGVPPAGCPVSRHALVVGASSGIGAAVAQTLLRSGWHVTIAARRLDALAALAERLGPACVPVAVDVTDAESVARLARTVRNGAMDLHALVNCAGHDIGGRTPFHRSDIDDAVSVLETNTVGLLRLTHAMLPSLAKASPADVVNIGSVNGVRPAAGLAAYSASKFAVRGFTEALREECAEIGVRVTEVLPGMTRTGFAAARWHGDEARAAAYYDGYPGLLDPADVARAVRFALEQPPGVCCSEITILPFSGREDEGARES</sequence>
<dbReference type="OrthoDB" id="3212478at2"/>
<dbReference type="Pfam" id="PF00106">
    <property type="entry name" value="adh_short"/>
    <property type="match status" value="1"/>
</dbReference>